<evidence type="ECO:0000313" key="3">
    <source>
        <dbReference type="Proteomes" id="UP001219219"/>
    </source>
</evidence>
<dbReference type="EMBL" id="CP117562">
    <property type="protein sequence ID" value="WDB27283.1"/>
    <property type="molecule type" value="Genomic_DNA"/>
</dbReference>
<evidence type="ECO:0000256" key="1">
    <source>
        <dbReference type="SAM" id="Phobius"/>
    </source>
</evidence>
<sequence>MNVSISYIRFMYVYIFVISILYSLTACTATIHRCNIEFHDGESVETKSCADKGKKIGSAYSIYDNKVWYVSERNEYDNIHGGRRGCPNPSCVGVISLNLNPLPEVENNILTYTRLPLDVNKVHVLGIGQYSIYKNVVKLYGTGHYITDGKVVFYKGDKINVADPATFQTYDTTEPQQISLGKQLSWDSKWLYVNAKKSNVPVTGKVKVINSSLIVSGNDVYELKNADNDQDDEQSFDYGNFYFTKIDNISASLRSLPGKELSTDGKYLLYRSKIIDKLDAHGISIVKQECPVSGYPLISCFAEHKSTLLKSKDSLWIQLEKEEPKKITLGTNDAIRYVNGLGTPFLIIDDKKIYNLECGMMTSFSGFLANNADDFLEERGMFRFENNGNCDQSIANRRFSVRNYSQSPDGLYQLKTDKNFSGDISGDMNIDGRYEADHFIFTDNHHEYQLGRWSAEIIK</sequence>
<organism evidence="2 3">
    <name type="scientific">Escherichia albertii</name>
    <dbReference type="NCBI Taxonomy" id="208962"/>
    <lineage>
        <taxon>Bacteria</taxon>
        <taxon>Pseudomonadati</taxon>
        <taxon>Pseudomonadota</taxon>
        <taxon>Gammaproteobacteria</taxon>
        <taxon>Enterobacterales</taxon>
        <taxon>Enterobacteriaceae</taxon>
        <taxon>Escherichia</taxon>
    </lineage>
</organism>
<evidence type="ECO:0000313" key="2">
    <source>
        <dbReference type="EMBL" id="WDB27283.1"/>
    </source>
</evidence>
<accession>A0AAX3MEK2</accession>
<reference evidence="2" key="1">
    <citation type="submission" date="2023-02" db="EMBL/GenBank/DDBJ databases">
        <title>Escherichia albertii as a potential enteropathogen in the light of epidemiological and genomic studies.</title>
        <authorList>
            <person name="Leszczynska K."/>
            <person name="Swiecicka I."/>
            <person name="Daniluk T."/>
            <person name="Lebensztejn D."/>
            <person name="Chmielewska S."/>
            <person name="Leszczynska D."/>
            <person name="Gawor J."/>
            <person name="Kliber M."/>
        </authorList>
    </citation>
    <scope>NUCLEOTIDE SEQUENCE</scope>
    <source>
        <strain evidence="2">BIA_7</strain>
    </source>
</reference>
<keyword evidence="1" id="KW-0812">Transmembrane</keyword>
<feature type="transmembrane region" description="Helical" evidence="1">
    <location>
        <begin position="12"/>
        <end position="31"/>
    </location>
</feature>
<dbReference type="AlphaFoldDB" id="A0AAX3MEK2"/>
<dbReference type="Proteomes" id="UP001219219">
    <property type="component" value="Chromosome"/>
</dbReference>
<keyword evidence="1" id="KW-0472">Membrane</keyword>
<dbReference type="RefSeq" id="WP_273783159.1">
    <property type="nucleotide sequence ID" value="NZ_CP117562.1"/>
</dbReference>
<protein>
    <submittedName>
        <fullName evidence="2">DKNYY domain-containing protein</fullName>
    </submittedName>
</protein>
<name>A0AAX3MEK2_ESCAL</name>
<keyword evidence="1" id="KW-1133">Transmembrane helix</keyword>
<gene>
    <name evidence="2" type="ORF">PS049_12810</name>
</gene>
<proteinExistence type="predicted"/>